<accession>A0A1H4DWV8</accession>
<dbReference type="AlphaFoldDB" id="A0A1H4DWV8"/>
<reference evidence="1 2" key="1">
    <citation type="submission" date="2016-10" db="EMBL/GenBank/DDBJ databases">
        <authorList>
            <person name="de Groot N.N."/>
        </authorList>
    </citation>
    <scope>NUCLEOTIDE SEQUENCE [LARGE SCALE GENOMIC DNA]</scope>
    <source>
        <strain evidence="1 2">DSM 23581</strain>
    </source>
</reference>
<gene>
    <name evidence="1" type="ORF">SAMN05421540_11710</name>
</gene>
<evidence type="ECO:0000313" key="1">
    <source>
        <dbReference type="EMBL" id="SEA77275.1"/>
    </source>
</evidence>
<feature type="non-terminal residue" evidence="1">
    <location>
        <position position="1"/>
    </location>
</feature>
<organism evidence="1 2">
    <name type="scientific">Psychroflexus halocasei</name>
    <dbReference type="NCBI Taxonomy" id="908615"/>
    <lineage>
        <taxon>Bacteria</taxon>
        <taxon>Pseudomonadati</taxon>
        <taxon>Bacteroidota</taxon>
        <taxon>Flavobacteriia</taxon>
        <taxon>Flavobacteriales</taxon>
        <taxon>Flavobacteriaceae</taxon>
        <taxon>Psychroflexus</taxon>
    </lineage>
</organism>
<keyword evidence="2" id="KW-1185">Reference proteome</keyword>
<dbReference type="Proteomes" id="UP000198820">
    <property type="component" value="Unassembled WGS sequence"/>
</dbReference>
<protein>
    <submittedName>
        <fullName evidence="1">Uncharacterized protein</fullName>
    </submittedName>
</protein>
<sequence length="330" mass="37875">QFLINSMSLLKESSFSTNAINHFHEALQDYKDTQNPITDLEFVYSKFDDYLINEAQKQGVITFLAQNNYSDEAFAFLREAMPALQDNDGDGQPDAEVDWEDRIIKENEFVVNECLNLVFDQLDKSDIASDFLTNFEGHNPVAHLYFSVGVDSTYPNANAVTYEPDNFMIEIKFNPNKLERPSTDVARTFIHEIIHAEMYRKLLSVAQQGQIPWTESFIQSLRNDFPGLQDYYTRWWLDTNGQSPTNVQHELMAQHYRETISSFLMQFDNSLTQDQADALAWAGLMGNGLIDESTGLPVNTTVAWSNVSQSQRLIILNRYQSFINNNPNCQ</sequence>
<name>A0A1H4DWV8_9FLAO</name>
<dbReference type="STRING" id="908615.SAMN05421540_11710"/>
<dbReference type="RefSeq" id="WP_234953154.1">
    <property type="nucleotide sequence ID" value="NZ_FNQF01000017.1"/>
</dbReference>
<dbReference type="EMBL" id="FNQF01000017">
    <property type="protein sequence ID" value="SEA77275.1"/>
    <property type="molecule type" value="Genomic_DNA"/>
</dbReference>
<proteinExistence type="predicted"/>
<evidence type="ECO:0000313" key="2">
    <source>
        <dbReference type="Proteomes" id="UP000198820"/>
    </source>
</evidence>